<evidence type="ECO:0000256" key="4">
    <source>
        <dbReference type="ARBA" id="ARBA00022481"/>
    </source>
</evidence>
<keyword evidence="3" id="KW-1003">Cell membrane</keyword>
<gene>
    <name evidence="11" type="primary">gspI</name>
    <name evidence="11" type="ORF">ACFQ0F_04005</name>
</gene>
<protein>
    <recommendedName>
        <fullName evidence="9">Type II secretion system protein I</fullName>
        <shortName evidence="9">T2SS minor pseudopilin I</shortName>
    </recommendedName>
</protein>
<name>A0ABW3HGD2_9GAMM</name>
<dbReference type="InterPro" id="IPR045584">
    <property type="entry name" value="Pilin-like"/>
</dbReference>
<dbReference type="Proteomes" id="UP001597044">
    <property type="component" value="Unassembled WGS sequence"/>
</dbReference>
<dbReference type="Gene3D" id="3.30.1300.30">
    <property type="entry name" value="GSPII I/J protein-like"/>
    <property type="match status" value="1"/>
</dbReference>
<evidence type="ECO:0000256" key="6">
    <source>
        <dbReference type="ARBA" id="ARBA00022692"/>
    </source>
</evidence>
<proteinExistence type="inferred from homology"/>
<dbReference type="EMBL" id="JBHTIT010000001">
    <property type="protein sequence ID" value="MFD0949560.1"/>
    <property type="molecule type" value="Genomic_DNA"/>
</dbReference>
<evidence type="ECO:0000256" key="7">
    <source>
        <dbReference type="ARBA" id="ARBA00022989"/>
    </source>
</evidence>
<keyword evidence="6 9" id="KW-0812">Transmembrane</keyword>
<dbReference type="Pfam" id="PF02501">
    <property type="entry name" value="T2SSI"/>
    <property type="match status" value="1"/>
</dbReference>
<keyword evidence="8 9" id="KW-0472">Membrane</keyword>
<comment type="caution">
    <text evidence="11">The sequence shown here is derived from an EMBL/GenBank/DDBJ whole genome shotgun (WGS) entry which is preliminary data.</text>
</comment>
<dbReference type="InterPro" id="IPR010052">
    <property type="entry name" value="T2SS_protein-GspI"/>
</dbReference>
<evidence type="ECO:0000256" key="9">
    <source>
        <dbReference type="RuleBase" id="RU368030"/>
    </source>
</evidence>
<reference evidence="12" key="1">
    <citation type="journal article" date="2019" name="Int. J. Syst. Evol. Microbiol.">
        <title>The Global Catalogue of Microorganisms (GCM) 10K type strain sequencing project: providing services to taxonomists for standard genome sequencing and annotation.</title>
        <authorList>
            <consortium name="The Broad Institute Genomics Platform"/>
            <consortium name="The Broad Institute Genome Sequencing Center for Infectious Disease"/>
            <person name="Wu L."/>
            <person name="Ma J."/>
        </authorList>
    </citation>
    <scope>NUCLEOTIDE SEQUENCE [LARGE SCALE GENOMIC DNA]</scope>
    <source>
        <strain evidence="12">CCUG 63419</strain>
    </source>
</reference>
<dbReference type="PANTHER" id="PTHR38779:SF2">
    <property type="entry name" value="TYPE II SECRETION SYSTEM PROTEIN I-RELATED"/>
    <property type="match status" value="1"/>
</dbReference>
<evidence type="ECO:0000256" key="5">
    <source>
        <dbReference type="ARBA" id="ARBA00022519"/>
    </source>
</evidence>
<dbReference type="RefSeq" id="WP_340674673.1">
    <property type="nucleotide sequence ID" value="NZ_JBHTIT010000001.1"/>
</dbReference>
<evidence type="ECO:0000259" key="10">
    <source>
        <dbReference type="Pfam" id="PF02501"/>
    </source>
</evidence>
<sequence>MAPQLTTKSLRTRGFTLIEVLVAMAIFGIVALTLLTQTREQTRQAGSLEDRLIAHWVATNTLTDLQSVGQLPDLGNSETNTVMAGRDWLISMRAGKTPSPDVRSMEVKVSSYDPISGESGSPLVNVVGFIGRFNNG</sequence>
<keyword evidence="7 9" id="KW-1133">Transmembrane helix</keyword>
<dbReference type="NCBIfam" id="TIGR02532">
    <property type="entry name" value="IV_pilin_GFxxxE"/>
    <property type="match status" value="1"/>
</dbReference>
<keyword evidence="5 9" id="KW-0997">Cell inner membrane</keyword>
<dbReference type="NCBIfam" id="TIGR01707">
    <property type="entry name" value="gspI"/>
    <property type="match status" value="1"/>
</dbReference>
<accession>A0ABW3HGD2</accession>
<evidence type="ECO:0000256" key="1">
    <source>
        <dbReference type="ARBA" id="ARBA00004377"/>
    </source>
</evidence>
<evidence type="ECO:0000256" key="3">
    <source>
        <dbReference type="ARBA" id="ARBA00022475"/>
    </source>
</evidence>
<dbReference type="Pfam" id="PF07963">
    <property type="entry name" value="N_methyl"/>
    <property type="match status" value="1"/>
</dbReference>
<comment type="subcellular location">
    <subcellularLocation>
        <location evidence="1 9">Cell inner membrane</location>
        <topology evidence="1 9">Single-pass membrane protein</topology>
    </subcellularLocation>
</comment>
<dbReference type="PROSITE" id="PS00409">
    <property type="entry name" value="PROKAR_NTER_METHYL"/>
    <property type="match status" value="1"/>
</dbReference>
<dbReference type="InterPro" id="IPR012902">
    <property type="entry name" value="N_methyl_site"/>
</dbReference>
<evidence type="ECO:0000256" key="8">
    <source>
        <dbReference type="ARBA" id="ARBA00023136"/>
    </source>
</evidence>
<dbReference type="SUPFAM" id="SSF54523">
    <property type="entry name" value="Pili subunits"/>
    <property type="match status" value="1"/>
</dbReference>
<comment type="function">
    <text evidence="9">Component of the type II secretion system required for the energy-dependent secretion of extracellular factors such as proteases and toxins from the periplasm.</text>
</comment>
<keyword evidence="4 9" id="KW-0488">Methylation</keyword>
<evidence type="ECO:0000256" key="2">
    <source>
        <dbReference type="ARBA" id="ARBA00008358"/>
    </source>
</evidence>
<keyword evidence="12" id="KW-1185">Reference proteome</keyword>
<organism evidence="11 12">
    <name type="scientific">Paraperlucidibaca wandonensis</name>
    <dbReference type="NCBI Taxonomy" id="1268273"/>
    <lineage>
        <taxon>Bacteria</taxon>
        <taxon>Pseudomonadati</taxon>
        <taxon>Pseudomonadota</taxon>
        <taxon>Gammaproteobacteria</taxon>
        <taxon>Moraxellales</taxon>
        <taxon>Moraxellaceae</taxon>
        <taxon>Paraperlucidibaca</taxon>
    </lineage>
</organism>
<comment type="similarity">
    <text evidence="2 9">Belongs to the GSP I family.</text>
</comment>
<comment type="subunit">
    <text evidence="9">Type II secretion is composed of four main components: the outer membrane complex, the inner membrane complex, the cytoplasmic secretion ATPase and the periplasm-spanning pseudopilus.</text>
</comment>
<evidence type="ECO:0000313" key="11">
    <source>
        <dbReference type="EMBL" id="MFD0949560.1"/>
    </source>
</evidence>
<dbReference type="PANTHER" id="PTHR38779">
    <property type="entry name" value="TYPE II SECRETION SYSTEM PROTEIN I-RELATED"/>
    <property type="match status" value="1"/>
</dbReference>
<evidence type="ECO:0000313" key="12">
    <source>
        <dbReference type="Proteomes" id="UP001597044"/>
    </source>
</evidence>
<feature type="domain" description="Type II secretion system protein GspI C-terminal" evidence="10">
    <location>
        <begin position="48"/>
        <end position="130"/>
    </location>
</feature>
<feature type="transmembrane region" description="Helical" evidence="9">
    <location>
        <begin position="15"/>
        <end position="35"/>
    </location>
</feature>
<comment type="PTM">
    <text evidence="9">Cleaved by prepilin peptidase.</text>
</comment>
<dbReference type="InterPro" id="IPR003413">
    <property type="entry name" value="T2SS_GspI_C"/>
</dbReference>